<dbReference type="InterPro" id="IPR003593">
    <property type="entry name" value="AAA+_ATPase"/>
</dbReference>
<dbReference type="STRING" id="1464123.SAMN05444126_11468"/>
<dbReference type="InterPro" id="IPR017871">
    <property type="entry name" value="ABC_transporter-like_CS"/>
</dbReference>
<feature type="transmembrane region" description="Helical" evidence="9">
    <location>
        <begin position="197"/>
        <end position="214"/>
    </location>
</feature>
<keyword evidence="2" id="KW-0813">Transport</keyword>
<dbReference type="Gene3D" id="1.20.1560.10">
    <property type="entry name" value="ABC transporter type 1, transmembrane domain"/>
    <property type="match status" value="1"/>
</dbReference>
<dbReference type="PROSITE" id="PS00211">
    <property type="entry name" value="ABC_TRANSPORTER_1"/>
    <property type="match status" value="1"/>
</dbReference>
<dbReference type="FunFam" id="1.20.1560.10:FF:000011">
    <property type="entry name" value="Multidrug ABC transporter ATP-binding protein"/>
    <property type="match status" value="1"/>
</dbReference>
<reference evidence="13" key="1">
    <citation type="submission" date="2016-10" db="EMBL/GenBank/DDBJ databases">
        <authorList>
            <person name="de Groot N.N."/>
        </authorList>
    </citation>
    <scope>NUCLEOTIDE SEQUENCE [LARGE SCALE GENOMIC DNA]</scope>
    <source>
        <strain evidence="13">10nlg</strain>
    </source>
</reference>
<dbReference type="OrthoDB" id="9770415at2"/>
<organism evidence="12 13">
    <name type="scientific">Salisediminibacterium halotolerans</name>
    <dbReference type="NCBI Taxonomy" id="517425"/>
    <lineage>
        <taxon>Bacteria</taxon>
        <taxon>Bacillati</taxon>
        <taxon>Bacillota</taxon>
        <taxon>Bacilli</taxon>
        <taxon>Bacillales</taxon>
        <taxon>Bacillaceae</taxon>
        <taxon>Salisediminibacterium</taxon>
    </lineage>
</organism>
<evidence type="ECO:0000313" key="12">
    <source>
        <dbReference type="EMBL" id="SES09239.1"/>
    </source>
</evidence>
<dbReference type="EMBL" id="FOGV01000014">
    <property type="protein sequence ID" value="SES09239.1"/>
    <property type="molecule type" value="Genomic_DNA"/>
</dbReference>
<evidence type="ECO:0000256" key="3">
    <source>
        <dbReference type="ARBA" id="ARBA00022475"/>
    </source>
</evidence>
<feature type="domain" description="ABC transporter" evidence="10">
    <location>
        <begin position="372"/>
        <end position="606"/>
    </location>
</feature>
<feature type="transmembrane region" description="Helical" evidence="9">
    <location>
        <begin position="55"/>
        <end position="80"/>
    </location>
</feature>
<proteinExistence type="predicted"/>
<dbReference type="SMART" id="SM00382">
    <property type="entry name" value="AAA"/>
    <property type="match status" value="1"/>
</dbReference>
<gene>
    <name evidence="12" type="ORF">SAMN05444126_11468</name>
</gene>
<evidence type="ECO:0000259" key="11">
    <source>
        <dbReference type="PROSITE" id="PS50929"/>
    </source>
</evidence>
<dbReference type="PROSITE" id="PS50893">
    <property type="entry name" value="ABC_TRANSPORTER_2"/>
    <property type="match status" value="1"/>
</dbReference>
<dbReference type="GO" id="GO:0005524">
    <property type="term" value="F:ATP binding"/>
    <property type="evidence" value="ECO:0007669"/>
    <property type="project" value="UniProtKB-KW"/>
</dbReference>
<keyword evidence="7 9" id="KW-1133">Transmembrane helix</keyword>
<evidence type="ECO:0000256" key="6">
    <source>
        <dbReference type="ARBA" id="ARBA00022840"/>
    </source>
</evidence>
<keyword evidence="6 12" id="KW-0067">ATP-binding</keyword>
<accession>A0A1H9UIS4</accession>
<dbReference type="AlphaFoldDB" id="A0A1H9UIS4"/>
<dbReference type="InterPro" id="IPR011527">
    <property type="entry name" value="ABC1_TM_dom"/>
</dbReference>
<evidence type="ECO:0000256" key="2">
    <source>
        <dbReference type="ARBA" id="ARBA00022448"/>
    </source>
</evidence>
<sequence length="613" mass="69264">MNKWTEPFRYDRIKLNQTGEDQDLYTETAPAKRAEDFRGTVKRIWKLLSERKMSLYLVILMVALSSFFALAGPFVVGMSIDWFVEDGDVTNLIYALIVLAVIYLCHSLTVFLQHFWMIKIAQETVYHMRIQLFHHMQKLPIPFFDRRRHGELMSRLTNDMDNVSNMLNSSVIQIIQSVLTLAGVLAVMLYLSPLLTLVTLTIIPAMYVGMKWITKRTGKLFKAQQRHLGDMNGYIQETMSGQKVIKSFSQEDRVIAGFEERNVRLRLAAFWAQVISGFIPKLMNMLNNFSFAIIAGAGGLFVLYDMITIGVIVIFAEYARQFTRPLNDLANQFNTLLSAIAGAERVFNIIDEPDEVTEEADKKELVSLQGEVSFDNVSFAYDDDEWILNRLSFQASPGETVAFVGPTGAGKTTIISLLSRFYSPTTGLIRFDGEDVTNFKRESVRNNIAFVLQDSYLFEGTIRENIRYGRLNATDAEIEEAAVKANAHSFIRRFPDGYLTRIDSEGGGISQGQKQLLSIARALLADPDILVLDEATSSIDTVTEIKIQQALNSLMKGRTSFIIAHRLNTVRSADQILVLNEGEIVERGNHEQLLNKNGFYADLYASHLKEKSG</sequence>
<keyword evidence="8 9" id="KW-0472">Membrane</keyword>
<feature type="transmembrane region" description="Helical" evidence="9">
    <location>
        <begin position="170"/>
        <end position="191"/>
    </location>
</feature>
<keyword evidence="5" id="KW-0547">Nucleotide-binding</keyword>
<dbReference type="PANTHER" id="PTHR43394:SF1">
    <property type="entry name" value="ATP-BINDING CASSETTE SUB-FAMILY B MEMBER 10, MITOCHONDRIAL"/>
    <property type="match status" value="1"/>
</dbReference>
<dbReference type="GO" id="GO:0005886">
    <property type="term" value="C:plasma membrane"/>
    <property type="evidence" value="ECO:0007669"/>
    <property type="project" value="UniProtKB-SubCell"/>
</dbReference>
<dbReference type="InterPro" id="IPR036640">
    <property type="entry name" value="ABC1_TM_sf"/>
</dbReference>
<dbReference type="Gene3D" id="3.40.50.300">
    <property type="entry name" value="P-loop containing nucleotide triphosphate hydrolases"/>
    <property type="match status" value="1"/>
</dbReference>
<evidence type="ECO:0000259" key="10">
    <source>
        <dbReference type="PROSITE" id="PS50893"/>
    </source>
</evidence>
<dbReference type="GO" id="GO:0016887">
    <property type="term" value="F:ATP hydrolysis activity"/>
    <property type="evidence" value="ECO:0007669"/>
    <property type="project" value="InterPro"/>
</dbReference>
<dbReference type="InterPro" id="IPR039421">
    <property type="entry name" value="Type_1_exporter"/>
</dbReference>
<dbReference type="SUPFAM" id="SSF90123">
    <property type="entry name" value="ABC transporter transmembrane region"/>
    <property type="match status" value="1"/>
</dbReference>
<dbReference type="InterPro" id="IPR027417">
    <property type="entry name" value="P-loop_NTPase"/>
</dbReference>
<dbReference type="CDD" id="cd18547">
    <property type="entry name" value="ABC_6TM_Tm288_like"/>
    <property type="match status" value="1"/>
</dbReference>
<dbReference type="SUPFAM" id="SSF52540">
    <property type="entry name" value="P-loop containing nucleoside triphosphate hydrolases"/>
    <property type="match status" value="1"/>
</dbReference>
<feature type="transmembrane region" description="Helical" evidence="9">
    <location>
        <begin position="289"/>
        <end position="316"/>
    </location>
</feature>
<dbReference type="GO" id="GO:0015421">
    <property type="term" value="F:ABC-type oligopeptide transporter activity"/>
    <property type="evidence" value="ECO:0007669"/>
    <property type="project" value="TreeGrafter"/>
</dbReference>
<evidence type="ECO:0000256" key="4">
    <source>
        <dbReference type="ARBA" id="ARBA00022692"/>
    </source>
</evidence>
<comment type="caution">
    <text evidence="12">The sequence shown here is derived from an EMBL/GenBank/DDBJ whole genome shotgun (WGS) entry which is preliminary data.</text>
</comment>
<evidence type="ECO:0000313" key="13">
    <source>
        <dbReference type="Proteomes" id="UP000199318"/>
    </source>
</evidence>
<feature type="domain" description="ABC transmembrane type-1" evidence="11">
    <location>
        <begin position="57"/>
        <end position="338"/>
    </location>
</feature>
<comment type="subcellular location">
    <subcellularLocation>
        <location evidence="1">Cell membrane</location>
        <topology evidence="1">Multi-pass membrane protein</topology>
    </subcellularLocation>
</comment>
<dbReference type="Pfam" id="PF00005">
    <property type="entry name" value="ABC_tran"/>
    <property type="match status" value="1"/>
</dbReference>
<dbReference type="CDD" id="cd03254">
    <property type="entry name" value="ABCC_Glucan_exporter_like"/>
    <property type="match status" value="1"/>
</dbReference>
<protein>
    <submittedName>
        <fullName evidence="12">ATP-binding cassette, subfamily B</fullName>
    </submittedName>
</protein>
<name>A0A1H9UIS4_9BACI</name>
<evidence type="ECO:0000256" key="1">
    <source>
        <dbReference type="ARBA" id="ARBA00004651"/>
    </source>
</evidence>
<dbReference type="PANTHER" id="PTHR43394">
    <property type="entry name" value="ATP-DEPENDENT PERMEASE MDL1, MITOCHONDRIAL"/>
    <property type="match status" value="1"/>
</dbReference>
<dbReference type="RefSeq" id="WP_093073101.1">
    <property type="nucleotide sequence ID" value="NZ_FOGV01000014.1"/>
</dbReference>
<keyword evidence="4 9" id="KW-0812">Transmembrane</keyword>
<evidence type="ECO:0000256" key="7">
    <source>
        <dbReference type="ARBA" id="ARBA00022989"/>
    </source>
</evidence>
<dbReference type="InterPro" id="IPR003439">
    <property type="entry name" value="ABC_transporter-like_ATP-bd"/>
</dbReference>
<dbReference type="Proteomes" id="UP000199318">
    <property type="component" value="Unassembled WGS sequence"/>
</dbReference>
<dbReference type="Pfam" id="PF00664">
    <property type="entry name" value="ABC_membrane"/>
    <property type="match status" value="1"/>
</dbReference>
<evidence type="ECO:0000256" key="9">
    <source>
        <dbReference type="SAM" id="Phobius"/>
    </source>
</evidence>
<dbReference type="FunFam" id="3.40.50.300:FF:000287">
    <property type="entry name" value="Multidrug ABC transporter ATP-binding protein"/>
    <property type="match status" value="1"/>
</dbReference>
<keyword evidence="13" id="KW-1185">Reference proteome</keyword>
<dbReference type="PROSITE" id="PS50929">
    <property type="entry name" value="ABC_TM1F"/>
    <property type="match status" value="1"/>
</dbReference>
<evidence type="ECO:0000256" key="8">
    <source>
        <dbReference type="ARBA" id="ARBA00023136"/>
    </source>
</evidence>
<keyword evidence="3" id="KW-1003">Cell membrane</keyword>
<feature type="transmembrane region" description="Helical" evidence="9">
    <location>
        <begin position="92"/>
        <end position="112"/>
    </location>
</feature>
<evidence type="ECO:0000256" key="5">
    <source>
        <dbReference type="ARBA" id="ARBA00022741"/>
    </source>
</evidence>